<dbReference type="GO" id="GO:0022857">
    <property type="term" value="F:transmembrane transporter activity"/>
    <property type="evidence" value="ECO:0007669"/>
    <property type="project" value="InterPro"/>
</dbReference>
<evidence type="ECO:0000259" key="7">
    <source>
        <dbReference type="PROSITE" id="PS50893"/>
    </source>
</evidence>
<organism evidence="8 9">
    <name type="scientific">Sphingomonas tagetis</name>
    <dbReference type="NCBI Taxonomy" id="2949092"/>
    <lineage>
        <taxon>Bacteria</taxon>
        <taxon>Pseudomonadati</taxon>
        <taxon>Pseudomonadota</taxon>
        <taxon>Alphaproteobacteria</taxon>
        <taxon>Sphingomonadales</taxon>
        <taxon>Sphingomonadaceae</taxon>
        <taxon>Sphingomonas</taxon>
    </lineage>
</organism>
<name>A0A9X2KMZ9_9SPHN</name>
<dbReference type="InterPro" id="IPR027417">
    <property type="entry name" value="P-loop_NTPase"/>
</dbReference>
<evidence type="ECO:0000313" key="9">
    <source>
        <dbReference type="Proteomes" id="UP001139451"/>
    </source>
</evidence>
<evidence type="ECO:0000313" key="8">
    <source>
        <dbReference type="EMBL" id="MCP3732325.1"/>
    </source>
</evidence>
<evidence type="ECO:0000256" key="4">
    <source>
        <dbReference type="ARBA" id="ARBA00022840"/>
    </source>
</evidence>
<dbReference type="PROSITE" id="PS50893">
    <property type="entry name" value="ABC_TRANSPORTER_2"/>
    <property type="match status" value="1"/>
</dbReference>
<proteinExistence type="predicted"/>
<evidence type="ECO:0000256" key="5">
    <source>
        <dbReference type="ARBA" id="ARBA00022967"/>
    </source>
</evidence>
<keyword evidence="3" id="KW-0201">Cytochrome c-type biogenesis</keyword>
<gene>
    <name evidence="8" type="primary">ccmA</name>
    <name evidence="8" type="ORF">M9978_18040</name>
</gene>
<dbReference type="InterPro" id="IPR003439">
    <property type="entry name" value="ABC_transporter-like_ATP-bd"/>
</dbReference>
<dbReference type="InterPro" id="IPR003593">
    <property type="entry name" value="AAA+_ATPase"/>
</dbReference>
<sequence>MNARLVLDGVTCVRGGRTLFEGLSFVLDEGGAALVTGPNGAGKSSLIRVAAGLLQPVAGVVTVEGERALLTEAAALDPELPVAKALGFWSGLDGRRDAAEAALDAVGLSHLAPVPVRLLSTGQRRRVGIARVVASGAPVWLLDEPANGLDHAATAMLGHLISEHRLNGGIVVVATHLPIHIPGAHGVVIGEAA</sequence>
<keyword evidence="9" id="KW-1185">Reference proteome</keyword>
<dbReference type="GO" id="GO:0017004">
    <property type="term" value="P:cytochrome complex assembly"/>
    <property type="evidence" value="ECO:0007669"/>
    <property type="project" value="UniProtKB-KW"/>
</dbReference>
<dbReference type="GO" id="GO:0005524">
    <property type="term" value="F:ATP binding"/>
    <property type="evidence" value="ECO:0007669"/>
    <property type="project" value="UniProtKB-KW"/>
</dbReference>
<dbReference type="EMBL" id="JAMLDX010000017">
    <property type="protein sequence ID" value="MCP3732325.1"/>
    <property type="molecule type" value="Genomic_DNA"/>
</dbReference>
<protein>
    <submittedName>
        <fullName evidence="8">Heme ABC exporter ATP-binding protein CcmA</fullName>
    </submittedName>
</protein>
<evidence type="ECO:0000256" key="3">
    <source>
        <dbReference type="ARBA" id="ARBA00022748"/>
    </source>
</evidence>
<dbReference type="Proteomes" id="UP001139451">
    <property type="component" value="Unassembled WGS sequence"/>
</dbReference>
<keyword evidence="2" id="KW-0547">Nucleotide-binding</keyword>
<dbReference type="Pfam" id="PF00005">
    <property type="entry name" value="ABC_tran"/>
    <property type="match status" value="1"/>
</dbReference>
<keyword evidence="6" id="KW-0472">Membrane</keyword>
<dbReference type="GO" id="GO:0016887">
    <property type="term" value="F:ATP hydrolysis activity"/>
    <property type="evidence" value="ECO:0007669"/>
    <property type="project" value="InterPro"/>
</dbReference>
<comment type="caution">
    <text evidence="8">The sequence shown here is derived from an EMBL/GenBank/DDBJ whole genome shotgun (WGS) entry which is preliminary data.</text>
</comment>
<accession>A0A9X2KMZ9</accession>
<evidence type="ECO:0000256" key="1">
    <source>
        <dbReference type="ARBA" id="ARBA00022448"/>
    </source>
</evidence>
<dbReference type="NCBIfam" id="TIGR01189">
    <property type="entry name" value="ccmA"/>
    <property type="match status" value="1"/>
</dbReference>
<evidence type="ECO:0000256" key="2">
    <source>
        <dbReference type="ARBA" id="ARBA00022741"/>
    </source>
</evidence>
<dbReference type="Gene3D" id="3.40.50.300">
    <property type="entry name" value="P-loop containing nucleotide triphosphate hydrolases"/>
    <property type="match status" value="1"/>
</dbReference>
<keyword evidence="5" id="KW-1278">Translocase</keyword>
<feature type="domain" description="ABC transporter" evidence="7">
    <location>
        <begin position="5"/>
        <end position="191"/>
    </location>
</feature>
<dbReference type="SMART" id="SM00382">
    <property type="entry name" value="AAA"/>
    <property type="match status" value="1"/>
</dbReference>
<dbReference type="InterPro" id="IPR005895">
    <property type="entry name" value="ABC_transptr_haem_export_CcmA"/>
</dbReference>
<dbReference type="PANTHER" id="PTHR43499:SF1">
    <property type="entry name" value="ABC TRANSPORTER I FAMILY MEMBER 1"/>
    <property type="match status" value="1"/>
</dbReference>
<keyword evidence="4 8" id="KW-0067">ATP-binding</keyword>
<dbReference type="RefSeq" id="WP_254295669.1">
    <property type="nucleotide sequence ID" value="NZ_JAMLDX010000017.1"/>
</dbReference>
<reference evidence="8" key="1">
    <citation type="submission" date="2022-05" db="EMBL/GenBank/DDBJ databases">
        <title>Sphingomonas sp. strain MG17 Genome sequencing and assembly.</title>
        <authorList>
            <person name="Kim I."/>
        </authorList>
    </citation>
    <scope>NUCLEOTIDE SEQUENCE</scope>
    <source>
        <strain evidence="8">MG17</strain>
    </source>
</reference>
<dbReference type="SUPFAM" id="SSF52540">
    <property type="entry name" value="P-loop containing nucleoside triphosphate hydrolases"/>
    <property type="match status" value="1"/>
</dbReference>
<dbReference type="PANTHER" id="PTHR43499">
    <property type="entry name" value="ABC TRANSPORTER I FAMILY MEMBER 1"/>
    <property type="match status" value="1"/>
</dbReference>
<evidence type="ECO:0000256" key="6">
    <source>
        <dbReference type="ARBA" id="ARBA00023136"/>
    </source>
</evidence>
<dbReference type="AlphaFoldDB" id="A0A9X2KMZ9"/>
<keyword evidence="1" id="KW-0813">Transport</keyword>